<feature type="coiled-coil region" evidence="1">
    <location>
        <begin position="502"/>
        <end position="529"/>
    </location>
</feature>
<accession>A0A8H5HJB8</accession>
<proteinExistence type="predicted"/>
<dbReference type="EMBL" id="JAACJN010000042">
    <property type="protein sequence ID" value="KAF5384571.1"/>
    <property type="molecule type" value="Genomic_DNA"/>
</dbReference>
<dbReference type="InterPro" id="IPR032675">
    <property type="entry name" value="LRR_dom_sf"/>
</dbReference>
<dbReference type="Gene3D" id="3.80.10.10">
    <property type="entry name" value="Ribonuclease Inhibitor"/>
    <property type="match status" value="1"/>
</dbReference>
<dbReference type="Proteomes" id="UP000518752">
    <property type="component" value="Unassembled WGS sequence"/>
</dbReference>
<evidence type="ECO:0000313" key="3">
    <source>
        <dbReference type="Proteomes" id="UP000518752"/>
    </source>
</evidence>
<evidence type="ECO:0000313" key="2">
    <source>
        <dbReference type="EMBL" id="KAF5384571.1"/>
    </source>
</evidence>
<name>A0A8H5HJB8_9AGAR</name>
<organism evidence="2 3">
    <name type="scientific">Collybiopsis confluens</name>
    <dbReference type="NCBI Taxonomy" id="2823264"/>
    <lineage>
        <taxon>Eukaryota</taxon>
        <taxon>Fungi</taxon>
        <taxon>Dikarya</taxon>
        <taxon>Basidiomycota</taxon>
        <taxon>Agaricomycotina</taxon>
        <taxon>Agaricomycetes</taxon>
        <taxon>Agaricomycetidae</taxon>
        <taxon>Agaricales</taxon>
        <taxon>Marasmiineae</taxon>
        <taxon>Omphalotaceae</taxon>
        <taxon>Collybiopsis</taxon>
    </lineage>
</organism>
<evidence type="ECO:0000256" key="1">
    <source>
        <dbReference type="SAM" id="Coils"/>
    </source>
</evidence>
<dbReference type="AlphaFoldDB" id="A0A8H5HJB8"/>
<keyword evidence="1" id="KW-0175">Coiled coil</keyword>
<sequence>MHQVLEIPEIVHEICLHCNDRTNASNARVCKLWSDISLDVLWYECSLRPFLGLFGELERTGISTKDLSYRTTPTIKNWQRFEHCYQRRIRVLRCPSERTAQALKEPLIVLSLSKPQGALLPNLHTIDWVGTFGSGLGEPAVMFMHSEVRCFMARISEGASDIGLFLEAIPHRVPNLSTFEIWTRHHQSHIAAVLQNLPNLKRVRFPAFSDSSLIMEAVSKSQIEQIHCNVGIVETLNLSGNTWSRTLQVLDINCTYSAAARLFKAPLPVTYIRIASSTPASPKDVQSLISFISQTCTEIQSLDLDFTDRHYLVVESLKTTSPDRTTLSDIEPLLSRHDMKLFSLSTGRPILMNDEDLRILACSWPKLKRLRLSSDPGCLEPDRSKRLTLLSLVQLAQWCPELESIGLYLDATTPYIPQNLPATVPAKNLENLKQLDIGFSPLDDSARVASVLSQILPSPSAALPSTQQRWQQIASISPYILGEWKTEWEAVRTLLPVLLKFRQEKDAQLQEKVDRIRDLENEILMLREQALGKVD</sequence>
<comment type="caution">
    <text evidence="2">The sequence shown here is derived from an EMBL/GenBank/DDBJ whole genome shotgun (WGS) entry which is preliminary data.</text>
</comment>
<reference evidence="2 3" key="1">
    <citation type="journal article" date="2020" name="ISME J.">
        <title>Uncovering the hidden diversity of litter-decomposition mechanisms in mushroom-forming fungi.</title>
        <authorList>
            <person name="Floudas D."/>
            <person name="Bentzer J."/>
            <person name="Ahren D."/>
            <person name="Johansson T."/>
            <person name="Persson P."/>
            <person name="Tunlid A."/>
        </authorList>
    </citation>
    <scope>NUCLEOTIDE SEQUENCE [LARGE SCALE GENOMIC DNA]</scope>
    <source>
        <strain evidence="2 3">CBS 406.79</strain>
    </source>
</reference>
<keyword evidence="3" id="KW-1185">Reference proteome</keyword>
<dbReference type="OrthoDB" id="2447803at2759"/>
<protein>
    <recommendedName>
        <fullName evidence="4">F-box domain-containing protein</fullName>
    </recommendedName>
</protein>
<dbReference type="SUPFAM" id="SSF52047">
    <property type="entry name" value="RNI-like"/>
    <property type="match status" value="1"/>
</dbReference>
<gene>
    <name evidence="2" type="ORF">D9757_007506</name>
</gene>
<evidence type="ECO:0008006" key="4">
    <source>
        <dbReference type="Google" id="ProtNLM"/>
    </source>
</evidence>